<dbReference type="InterPro" id="IPR034660">
    <property type="entry name" value="DinB/YfiT-like"/>
</dbReference>
<evidence type="ECO:0000313" key="3">
    <source>
        <dbReference type="Proteomes" id="UP000238164"/>
    </source>
</evidence>
<dbReference type="AlphaFoldDB" id="A0A2N9JDB2"/>
<gene>
    <name evidence="2" type="ORF">MPLG2_1085</name>
</gene>
<dbReference type="InterPro" id="IPR024344">
    <property type="entry name" value="MDMPI_metal-binding"/>
</dbReference>
<reference evidence="2 3" key="1">
    <citation type="submission" date="2018-02" db="EMBL/GenBank/DDBJ databases">
        <authorList>
            <person name="Cohen D.B."/>
            <person name="Kent A.D."/>
        </authorList>
    </citation>
    <scope>NUCLEOTIDE SEQUENCE [LARGE SCALE GENOMIC DNA]</scope>
    <source>
        <strain evidence="2">1</strain>
    </source>
</reference>
<organism evidence="2 3">
    <name type="scientific">Micropruina glycogenica</name>
    <dbReference type="NCBI Taxonomy" id="75385"/>
    <lineage>
        <taxon>Bacteria</taxon>
        <taxon>Bacillati</taxon>
        <taxon>Actinomycetota</taxon>
        <taxon>Actinomycetes</taxon>
        <taxon>Propionibacteriales</taxon>
        <taxon>Nocardioidaceae</taxon>
        <taxon>Micropruina</taxon>
    </lineage>
</organism>
<dbReference type="InterPro" id="IPR017517">
    <property type="entry name" value="Maleyloyr_isom"/>
</dbReference>
<feature type="domain" description="Mycothiol-dependent maleylpyruvate isomerase metal-binding" evidence="1">
    <location>
        <begin position="11"/>
        <end position="87"/>
    </location>
</feature>
<dbReference type="KEGG" id="mgg:MPLG2_1085"/>
<protein>
    <recommendedName>
        <fullName evidence="1">Mycothiol-dependent maleylpyruvate isomerase metal-binding domain-containing protein</fullName>
    </recommendedName>
</protein>
<dbReference type="SUPFAM" id="SSF109854">
    <property type="entry name" value="DinB/YfiT-like putative metalloenzymes"/>
    <property type="match status" value="1"/>
</dbReference>
<dbReference type="Pfam" id="PF11716">
    <property type="entry name" value="MDMPI_N"/>
    <property type="match status" value="1"/>
</dbReference>
<dbReference type="GO" id="GO:0046872">
    <property type="term" value="F:metal ion binding"/>
    <property type="evidence" value="ECO:0007669"/>
    <property type="project" value="InterPro"/>
</dbReference>
<dbReference type="NCBIfam" id="TIGR03083">
    <property type="entry name" value="maleylpyruvate isomerase family mycothiol-dependent enzyme"/>
    <property type="match status" value="1"/>
</dbReference>
<accession>A0A2N9JDB2</accession>
<evidence type="ECO:0000259" key="1">
    <source>
        <dbReference type="Pfam" id="PF11716"/>
    </source>
</evidence>
<dbReference type="NCBIfam" id="TIGR03085">
    <property type="entry name" value="TIGR03085 family metal-binding protein"/>
    <property type="match status" value="1"/>
</dbReference>
<dbReference type="InterPro" id="IPR017519">
    <property type="entry name" value="CHP03085"/>
</dbReference>
<dbReference type="EMBL" id="LT985188">
    <property type="protein sequence ID" value="SPD86121.1"/>
    <property type="molecule type" value="Genomic_DNA"/>
</dbReference>
<evidence type="ECO:0000313" key="2">
    <source>
        <dbReference type="EMBL" id="SPD86121.1"/>
    </source>
</evidence>
<dbReference type="Proteomes" id="UP000238164">
    <property type="component" value="Chromosome 1"/>
</dbReference>
<dbReference type="OrthoDB" id="3268903at2"/>
<sequence length="206" mass="22472">MSYAQTERALLCDALLAVGPSAPTLCEGWTAHDLAAHVWLRENEFINSLGFFAPKFEARTEARVAELEEQLQYGELVDLVRHGPPRFSLFALPGADEAANGVELLIHGMDVRRPNGIAEPDRGPDFDAWVWKRLNGIASMMLRKPPVAVVLQWAGHPDKTVRVGQGDRIVTVVGAPIELLLYASGRREAADVELIGLESALAELAA</sequence>
<proteinExistence type="predicted"/>
<keyword evidence="3" id="KW-1185">Reference proteome</keyword>
<name>A0A2N9JDB2_9ACTN</name>
<dbReference type="RefSeq" id="WP_105185193.1">
    <property type="nucleotide sequence ID" value="NZ_BAAAGO010000064.1"/>
</dbReference>